<proteinExistence type="inferred from homology"/>
<evidence type="ECO:0000256" key="3">
    <source>
        <dbReference type="ARBA" id="ARBA00022723"/>
    </source>
</evidence>
<keyword evidence="9" id="KW-0812">Transmembrane</keyword>
<keyword evidence="4 8" id="KW-0560">Oxidoreductase</keyword>
<keyword evidence="9" id="KW-1133">Transmembrane helix</keyword>
<dbReference type="EMBL" id="SKBN01000103">
    <property type="protein sequence ID" value="TGJ83138.1"/>
    <property type="molecule type" value="Genomic_DNA"/>
</dbReference>
<dbReference type="GO" id="GO:0020037">
    <property type="term" value="F:heme binding"/>
    <property type="evidence" value="ECO:0007669"/>
    <property type="project" value="InterPro"/>
</dbReference>
<dbReference type="PRINTS" id="PR00463">
    <property type="entry name" value="EP450I"/>
</dbReference>
<dbReference type="InterPro" id="IPR002401">
    <property type="entry name" value="Cyt_P450_E_grp-I"/>
</dbReference>
<dbReference type="InterPro" id="IPR001128">
    <property type="entry name" value="Cyt_P450"/>
</dbReference>
<evidence type="ECO:0000256" key="5">
    <source>
        <dbReference type="ARBA" id="ARBA00023004"/>
    </source>
</evidence>
<dbReference type="STRING" id="37992.A0A4Z0YSX3"/>
<evidence type="ECO:0000256" key="4">
    <source>
        <dbReference type="ARBA" id="ARBA00023002"/>
    </source>
</evidence>
<keyword evidence="6 8" id="KW-0503">Monooxygenase</keyword>
<accession>A0A4Z0YSX3</accession>
<evidence type="ECO:0000313" key="10">
    <source>
        <dbReference type="EMBL" id="TGJ83138.1"/>
    </source>
</evidence>
<dbReference type="SUPFAM" id="SSF48264">
    <property type="entry name" value="Cytochrome P450"/>
    <property type="match status" value="1"/>
</dbReference>
<dbReference type="GO" id="GO:0016705">
    <property type="term" value="F:oxidoreductase activity, acting on paired donors, with incorporation or reduction of molecular oxygen"/>
    <property type="evidence" value="ECO:0007669"/>
    <property type="project" value="InterPro"/>
</dbReference>
<dbReference type="GO" id="GO:0005506">
    <property type="term" value="F:iron ion binding"/>
    <property type="evidence" value="ECO:0007669"/>
    <property type="project" value="InterPro"/>
</dbReference>
<comment type="similarity">
    <text evidence="2 8">Belongs to the cytochrome P450 family.</text>
</comment>
<evidence type="ECO:0000256" key="9">
    <source>
        <dbReference type="SAM" id="Phobius"/>
    </source>
</evidence>
<keyword evidence="11" id="KW-1185">Reference proteome</keyword>
<dbReference type="Pfam" id="PF00067">
    <property type="entry name" value="p450"/>
    <property type="match status" value="1"/>
</dbReference>
<dbReference type="GO" id="GO:0004497">
    <property type="term" value="F:monooxygenase activity"/>
    <property type="evidence" value="ECO:0007669"/>
    <property type="project" value="UniProtKB-KW"/>
</dbReference>
<dbReference type="InterPro" id="IPR047146">
    <property type="entry name" value="Cyt_P450_E_CYP52_fungi"/>
</dbReference>
<evidence type="ECO:0000256" key="8">
    <source>
        <dbReference type="RuleBase" id="RU000461"/>
    </source>
</evidence>
<evidence type="ECO:0000256" key="2">
    <source>
        <dbReference type="ARBA" id="ARBA00010617"/>
    </source>
</evidence>
<name>A0A4Z0YSX3_9PEZI</name>
<keyword evidence="3 7" id="KW-0479">Metal-binding</keyword>
<dbReference type="PROSITE" id="PS00086">
    <property type="entry name" value="CYTOCHROME_P450"/>
    <property type="match status" value="1"/>
</dbReference>
<evidence type="ECO:0000256" key="1">
    <source>
        <dbReference type="ARBA" id="ARBA00001971"/>
    </source>
</evidence>
<feature type="transmembrane region" description="Helical" evidence="9">
    <location>
        <begin position="22"/>
        <end position="41"/>
    </location>
</feature>
<keyword evidence="5 7" id="KW-0408">Iron</keyword>
<evidence type="ECO:0000313" key="11">
    <source>
        <dbReference type="Proteomes" id="UP000297716"/>
    </source>
</evidence>
<evidence type="ECO:0000256" key="6">
    <source>
        <dbReference type="ARBA" id="ARBA00023033"/>
    </source>
</evidence>
<evidence type="ECO:0008006" key="12">
    <source>
        <dbReference type="Google" id="ProtNLM"/>
    </source>
</evidence>
<dbReference type="PANTHER" id="PTHR24287:SF18">
    <property type="entry name" value="CYTOCHROME P450 MONOOXYGENASE APDE-RELATED"/>
    <property type="match status" value="1"/>
</dbReference>
<sequence length="529" mass="60185">MSNHNAVTSAPVVSIPAGFEGWGLRALATVLVISTWAYWYWQRWSHRRYEDALAAQKGCQPVLHRLPYKWPFAIDLLWKQYKALPSGRMLEFQTPFLTTAPTVRIDILGEGFSTTDPENVEAILNTNFEDYSLGVRRDGLFPLLGEDSRELLRRQFARLREGGLSPITSHVTEFLSAIEAAADGSPDGIVDLQPHFFEFTLGTTTALLFGESHSSLPRRDRDALRENFEYASYISAIRIRLAEFAWVYTPRRFNSACDNVRAWALFFANKALDYKDIYGIDAARERYPFIIDLWDDMRDRNLVRDQLLHVLIAGRDTTACLLSWTLFHLVRNPHLIKRLQDEIAQRIPTDAAELTRNDINQLMFLRCCLHETLRLYPQLPVNVRFAVRPTVLPRGGGPDGRSPWLLRKGHGIGWSTYHMHRSEALYGPDARVYRPERWEDGTLLHRVHDTGAGFLDFHAGPRLCLGKDFALMEASYAIVRILQTFPKIRLPAGVPNEPVGSEQQRLTIVLSSANGCKVLLKGITKVTAD</sequence>
<protein>
    <recommendedName>
        <fullName evidence="12">Cytochrome P450</fullName>
    </recommendedName>
</protein>
<keyword evidence="9" id="KW-0472">Membrane</keyword>
<dbReference type="InterPro" id="IPR017972">
    <property type="entry name" value="Cyt_P450_CS"/>
</dbReference>
<evidence type="ECO:0000256" key="7">
    <source>
        <dbReference type="PIRSR" id="PIRSR602401-1"/>
    </source>
</evidence>
<organism evidence="10 11">
    <name type="scientific">Xylaria hypoxylon</name>
    <dbReference type="NCBI Taxonomy" id="37992"/>
    <lineage>
        <taxon>Eukaryota</taxon>
        <taxon>Fungi</taxon>
        <taxon>Dikarya</taxon>
        <taxon>Ascomycota</taxon>
        <taxon>Pezizomycotina</taxon>
        <taxon>Sordariomycetes</taxon>
        <taxon>Xylariomycetidae</taxon>
        <taxon>Xylariales</taxon>
        <taxon>Xylariaceae</taxon>
        <taxon>Xylaria</taxon>
    </lineage>
</organism>
<comment type="caution">
    <text evidence="10">The sequence shown here is derived from an EMBL/GenBank/DDBJ whole genome shotgun (WGS) entry which is preliminary data.</text>
</comment>
<dbReference type="AlphaFoldDB" id="A0A4Z0YSX3"/>
<gene>
    <name evidence="10" type="ORF">E0Z10_g5604</name>
</gene>
<dbReference type="Proteomes" id="UP000297716">
    <property type="component" value="Unassembled WGS sequence"/>
</dbReference>
<comment type="cofactor">
    <cofactor evidence="1 7">
        <name>heme</name>
        <dbReference type="ChEBI" id="CHEBI:30413"/>
    </cofactor>
</comment>
<dbReference type="PANTHER" id="PTHR24287">
    <property type="entry name" value="P450, PUTATIVE (EUROFUNG)-RELATED"/>
    <property type="match status" value="1"/>
</dbReference>
<dbReference type="OrthoDB" id="1470350at2759"/>
<keyword evidence="7 8" id="KW-0349">Heme</keyword>
<dbReference type="InterPro" id="IPR036396">
    <property type="entry name" value="Cyt_P450_sf"/>
</dbReference>
<dbReference type="PRINTS" id="PR00385">
    <property type="entry name" value="P450"/>
</dbReference>
<reference evidence="10 11" key="1">
    <citation type="submission" date="2019-03" db="EMBL/GenBank/DDBJ databases">
        <title>Draft genome sequence of Xylaria hypoxylon DSM 108379, a ubiquitous saprotrophic-parasitic fungi on hardwood.</title>
        <authorList>
            <person name="Buettner E."/>
            <person name="Leonhardt S."/>
            <person name="Gebauer A.M."/>
            <person name="Liers C."/>
            <person name="Hofrichter M."/>
            <person name="Kellner H."/>
        </authorList>
    </citation>
    <scope>NUCLEOTIDE SEQUENCE [LARGE SCALE GENOMIC DNA]</scope>
    <source>
        <strain evidence="10 11">DSM 108379</strain>
    </source>
</reference>
<dbReference type="Gene3D" id="1.10.630.10">
    <property type="entry name" value="Cytochrome P450"/>
    <property type="match status" value="1"/>
</dbReference>
<feature type="binding site" description="axial binding residue" evidence="7">
    <location>
        <position position="464"/>
    </location>
    <ligand>
        <name>heme</name>
        <dbReference type="ChEBI" id="CHEBI:30413"/>
    </ligand>
    <ligandPart>
        <name>Fe</name>
        <dbReference type="ChEBI" id="CHEBI:18248"/>
    </ligandPart>
</feature>